<dbReference type="KEGG" id="crq:GCK72_022794"/>
<dbReference type="GeneID" id="9823108"/>
<evidence type="ECO:0000313" key="2">
    <source>
        <dbReference type="Proteomes" id="UP000008281"/>
    </source>
</evidence>
<dbReference type="RefSeq" id="XP_003093757.2">
    <property type="nucleotide sequence ID" value="XM_003093709.2"/>
</dbReference>
<keyword evidence="2" id="KW-1185">Reference proteome</keyword>
<sequence>MQSDLLQVFSFNMNHNNDDNKENVAPKEDYVPLEPENVQMLQVNGEHRNIVMETLPRIEQLREELRVVSTWLQNVLNGRIQLIDEEANRRGEQLNQLENELTELVNRLVQAYNYREQIIRIFQ</sequence>
<gene>
    <name evidence="1" type="ORF">CRE_24223</name>
</gene>
<evidence type="ECO:0000313" key="1">
    <source>
        <dbReference type="EMBL" id="EFO93401.1"/>
    </source>
</evidence>
<protein>
    <submittedName>
        <fullName evidence="1">Uncharacterized protein</fullName>
    </submittedName>
</protein>
<accession>E3NCW6</accession>
<name>E3NCW6_CAERE</name>
<dbReference type="Proteomes" id="UP000008281">
    <property type="component" value="Unassembled WGS sequence"/>
</dbReference>
<dbReference type="CTD" id="9823108"/>
<dbReference type="HOGENOM" id="CLU_2017326_0_0_1"/>
<proteinExistence type="predicted"/>
<organism evidence="2">
    <name type="scientific">Caenorhabditis remanei</name>
    <name type="common">Caenorhabditis vulgaris</name>
    <dbReference type="NCBI Taxonomy" id="31234"/>
    <lineage>
        <taxon>Eukaryota</taxon>
        <taxon>Metazoa</taxon>
        <taxon>Ecdysozoa</taxon>
        <taxon>Nematoda</taxon>
        <taxon>Chromadorea</taxon>
        <taxon>Rhabditida</taxon>
        <taxon>Rhabditina</taxon>
        <taxon>Rhabditomorpha</taxon>
        <taxon>Rhabditoidea</taxon>
        <taxon>Rhabditidae</taxon>
        <taxon>Peloderinae</taxon>
        <taxon>Caenorhabditis</taxon>
    </lineage>
</organism>
<reference evidence="1" key="1">
    <citation type="submission" date="2007-07" db="EMBL/GenBank/DDBJ databases">
        <title>PCAP assembly of the Caenorhabditis remanei genome.</title>
        <authorList>
            <consortium name="The Caenorhabditis remanei Sequencing Consortium"/>
            <person name="Wilson R.K."/>
        </authorList>
    </citation>
    <scope>NUCLEOTIDE SEQUENCE [LARGE SCALE GENOMIC DNA]</scope>
    <source>
        <strain evidence="1">PB4641</strain>
    </source>
</reference>
<dbReference type="AlphaFoldDB" id="E3NCW6"/>
<dbReference type="EMBL" id="DS268603">
    <property type="protein sequence ID" value="EFO93401.1"/>
    <property type="molecule type" value="Genomic_DNA"/>
</dbReference>